<dbReference type="EMBL" id="HBFK01025871">
    <property type="protein sequence ID" value="CAD8749282.1"/>
    <property type="molecule type" value="Transcribed_RNA"/>
</dbReference>
<dbReference type="Gene3D" id="3.10.350.10">
    <property type="entry name" value="LysM domain"/>
    <property type="match status" value="1"/>
</dbReference>
<dbReference type="EMBL" id="HBFX01050120">
    <property type="protein sequence ID" value="CAD8979166.1"/>
    <property type="molecule type" value="Transcribed_RNA"/>
</dbReference>
<protein>
    <recommendedName>
        <fullName evidence="2">LysM domain-containing protein</fullName>
    </recommendedName>
</protein>
<feature type="signal peptide" evidence="1">
    <location>
        <begin position="1"/>
        <end position="21"/>
    </location>
</feature>
<reference evidence="4" key="1">
    <citation type="submission" date="2021-01" db="EMBL/GenBank/DDBJ databases">
        <authorList>
            <person name="Corre E."/>
            <person name="Pelletier E."/>
            <person name="Niang G."/>
            <person name="Scheremetjew M."/>
            <person name="Finn R."/>
            <person name="Kale V."/>
            <person name="Holt S."/>
            <person name="Cochrane G."/>
            <person name="Meng A."/>
            <person name="Brown T."/>
            <person name="Cohen L."/>
        </authorList>
    </citation>
    <scope>NUCLEOTIDE SEQUENCE</scope>
    <source>
        <strain evidence="3">CCMP441</strain>
        <strain evidence="4">CCMP644</strain>
    </source>
</reference>
<keyword evidence="1" id="KW-0732">Signal</keyword>
<dbReference type="Gene3D" id="2.100.10.50">
    <property type="match status" value="1"/>
</dbReference>
<evidence type="ECO:0000313" key="3">
    <source>
        <dbReference type="EMBL" id="CAD8749282.1"/>
    </source>
</evidence>
<name>A0A6U5BGC3_HEMAN</name>
<sequence length="916" mass="99468">MAGRLALFALLLCALAGSADASYRFGTLAWREVMDRPNTVDFELTTAWRRSFQWVYVKQVNASTRTLTESPIVGDVLRVTGLYDSNGFADLTGTQAIQGGTSEIMFYPGDGEKYYVDMTVTSYSEAEDWIMCSTVIRHTYATPYMGKNQDVYPPGFTYEAGSEGELAANQPFSHVPWKAYFMGCCRADLPTLPAAGGNANKPYRLETTVDLTDRDNSPSSRTMPIVTVPKWWPGDVGAAPHFYVIAKDQYTPSRDAPLRISGGVTNYPLPEAEWAAPLMYSVATAADLGLPMGQYTPYTGLTVDQMGRAQFQAQQEGYYQVAVKVFSNGTKTIVDFMVRVVDAAPSMPVAAGAGLLEEVDGWVGFKVGVPAMINLVVTDPQMDRLVLNYVFSGLRVAASTAAGGGGLVYSPMELSHQGLPPGALLYSTAEGAIVDVQVTYDNPYVSHRPQHDAAVSKQNREYVGAPGAKELWDRGYRPVNKTGGSGLNVDALADTLYKQAFNLNSGTGGASVYLWVLRATDQPAITEMEVSTSAAQEGPLRARGFVRVDRDLNEQSSSMKMIHLWYKKGSGPAIVDVSLVDVAVEGQCCPAGAPEMAMFADGDVGMACANCTGGFNLVPANLNYGASMNKIFLYVKHSPAGMVSKQLSWVPQMPGHYALCYAGQEADTVMKLSSTQRCIDMSIRDDAAPMFQPLSNLTTYMGKLLTFKIAFVDIRHNDERVTITQASDGLTLEGARFTGSPTHSVMDVGMNGMERETSVMVEWFPDSKYGGFSGHVCFVAEDDGMGPYRHVDTSRGCVSVTVERCKWWVQTEDTLVQVAARFGTNWLQVWHFNPTILHPDNALPPGLIINTGHLYMVEPSDALSAVAERFGTSITHIRANNWDMGGMSDNALMVGQHMCVVPSSCATAVNVQRTVG</sequence>
<organism evidence="4">
    <name type="scientific">Hemiselmis andersenii</name>
    <name type="common">Cryptophyte alga</name>
    <dbReference type="NCBI Taxonomy" id="464988"/>
    <lineage>
        <taxon>Eukaryota</taxon>
        <taxon>Cryptophyceae</taxon>
        <taxon>Cryptomonadales</taxon>
        <taxon>Hemiselmidaceae</taxon>
        <taxon>Hemiselmis</taxon>
    </lineage>
</organism>
<evidence type="ECO:0000259" key="2">
    <source>
        <dbReference type="PROSITE" id="PS51782"/>
    </source>
</evidence>
<feature type="chain" id="PRO_5035585731" description="LysM domain-containing protein" evidence="1">
    <location>
        <begin position="22"/>
        <end position="916"/>
    </location>
</feature>
<accession>A0A6U5BGC3</accession>
<gene>
    <name evidence="4" type="ORF">HAND00432_LOCUS30176</name>
    <name evidence="3" type="ORF">HAND1043_LOCUS15779</name>
</gene>
<proteinExistence type="predicted"/>
<dbReference type="AlphaFoldDB" id="A0A6U5BGC3"/>
<dbReference type="PROSITE" id="PS51782">
    <property type="entry name" value="LYSM"/>
    <property type="match status" value="1"/>
</dbReference>
<evidence type="ECO:0000256" key="1">
    <source>
        <dbReference type="SAM" id="SignalP"/>
    </source>
</evidence>
<dbReference type="Pfam" id="PF01476">
    <property type="entry name" value="LysM"/>
    <property type="match status" value="2"/>
</dbReference>
<dbReference type="InterPro" id="IPR036779">
    <property type="entry name" value="LysM_dom_sf"/>
</dbReference>
<feature type="domain" description="LysM" evidence="2">
    <location>
        <begin position="853"/>
        <end position="900"/>
    </location>
</feature>
<dbReference type="InterPro" id="IPR018392">
    <property type="entry name" value="LysM"/>
</dbReference>
<evidence type="ECO:0000313" key="4">
    <source>
        <dbReference type="EMBL" id="CAD8979166.1"/>
    </source>
</evidence>